<name>A0A3S0K3J2_9BACT</name>
<keyword evidence="1" id="KW-0732">Signal</keyword>
<keyword evidence="3" id="KW-1185">Reference proteome</keyword>
<evidence type="ECO:0000313" key="2">
    <source>
        <dbReference type="EMBL" id="RTQ47793.1"/>
    </source>
</evidence>
<dbReference type="Proteomes" id="UP000282184">
    <property type="component" value="Unassembled WGS sequence"/>
</dbReference>
<protein>
    <recommendedName>
        <fullName evidence="4">Lipoprotein</fullName>
    </recommendedName>
</protein>
<organism evidence="2 3">
    <name type="scientific">Hymenobacter gummosus</name>
    <dbReference type="NCBI Taxonomy" id="1776032"/>
    <lineage>
        <taxon>Bacteria</taxon>
        <taxon>Pseudomonadati</taxon>
        <taxon>Bacteroidota</taxon>
        <taxon>Cytophagia</taxon>
        <taxon>Cytophagales</taxon>
        <taxon>Hymenobacteraceae</taxon>
        <taxon>Hymenobacter</taxon>
    </lineage>
</organism>
<sequence length="272" mass="29038">MIFSSTLHRTALAGLLALSSLAACKEDQDALNIACTGPGATTPDKLFLSPQEELSTSGRKLWLTARTQAWFPCANYRLPTTATLSGSHLTLQYGQPQEPTMCLTAPGFAGAQENITSLAPGSYTLRLQVGTRKTTGTLLVQPDRVELSTCDTNLVAVRHPLLRRVPVGTIWTRASSTAGTAAAEATVRSMRDSLLRLGAQPLALLPGYYGQFTLDASGNPVIDRSGYHPSAVLTSAVLAYSGPMARLQAYLDRHRANGLYVVIQADNGQQAH</sequence>
<evidence type="ECO:0000256" key="1">
    <source>
        <dbReference type="SAM" id="SignalP"/>
    </source>
</evidence>
<reference evidence="2 3" key="1">
    <citation type="submission" date="2018-12" db="EMBL/GenBank/DDBJ databases">
        <title>Hymenobacter gummosus sp. nov., isolated from a spring.</title>
        <authorList>
            <person name="Nie L."/>
        </authorList>
    </citation>
    <scope>NUCLEOTIDE SEQUENCE [LARGE SCALE GENOMIC DNA]</scope>
    <source>
        <strain evidence="2 3">KCTC 52166</strain>
    </source>
</reference>
<feature type="chain" id="PRO_5018576306" description="Lipoprotein" evidence="1">
    <location>
        <begin position="23"/>
        <end position="272"/>
    </location>
</feature>
<gene>
    <name evidence="2" type="ORF">EJV47_17890</name>
</gene>
<dbReference type="AlphaFoldDB" id="A0A3S0K3J2"/>
<dbReference type="OrthoDB" id="978468at2"/>
<evidence type="ECO:0008006" key="4">
    <source>
        <dbReference type="Google" id="ProtNLM"/>
    </source>
</evidence>
<feature type="signal peptide" evidence="1">
    <location>
        <begin position="1"/>
        <end position="22"/>
    </location>
</feature>
<dbReference type="EMBL" id="RXOF01000011">
    <property type="protein sequence ID" value="RTQ47793.1"/>
    <property type="molecule type" value="Genomic_DNA"/>
</dbReference>
<proteinExistence type="predicted"/>
<accession>A0A3S0K3J2</accession>
<evidence type="ECO:0000313" key="3">
    <source>
        <dbReference type="Proteomes" id="UP000282184"/>
    </source>
</evidence>
<dbReference type="RefSeq" id="WP_126694551.1">
    <property type="nucleotide sequence ID" value="NZ_RXOF01000011.1"/>
</dbReference>
<comment type="caution">
    <text evidence="2">The sequence shown here is derived from an EMBL/GenBank/DDBJ whole genome shotgun (WGS) entry which is preliminary data.</text>
</comment>